<reference evidence="1 2" key="1">
    <citation type="submission" date="2017-09" db="EMBL/GenBank/DDBJ databases">
        <authorList>
            <person name="Ehlers B."/>
            <person name="Leendertz F.H."/>
        </authorList>
    </citation>
    <scope>NUCLEOTIDE SEQUENCE [LARGE SCALE GENOMIC DNA]</scope>
    <source>
        <strain evidence="1 2">CGMCC 4.6857</strain>
    </source>
</reference>
<organism evidence="1 2">
    <name type="scientific">Paractinoplanes atraurantiacus</name>
    <dbReference type="NCBI Taxonomy" id="1036182"/>
    <lineage>
        <taxon>Bacteria</taxon>
        <taxon>Bacillati</taxon>
        <taxon>Actinomycetota</taxon>
        <taxon>Actinomycetes</taxon>
        <taxon>Micromonosporales</taxon>
        <taxon>Micromonosporaceae</taxon>
        <taxon>Paractinoplanes</taxon>
    </lineage>
</organism>
<name>A0A285J4D5_9ACTN</name>
<dbReference type="RefSeq" id="WP_143234991.1">
    <property type="nucleotide sequence ID" value="NZ_OBDY01000016.1"/>
</dbReference>
<dbReference type="EMBL" id="OBDY01000016">
    <property type="protein sequence ID" value="SNY55072.1"/>
    <property type="molecule type" value="Genomic_DNA"/>
</dbReference>
<dbReference type="AlphaFoldDB" id="A0A285J4D5"/>
<dbReference type="Proteomes" id="UP000219612">
    <property type="component" value="Unassembled WGS sequence"/>
</dbReference>
<evidence type="ECO:0000313" key="1">
    <source>
        <dbReference type="EMBL" id="SNY55072.1"/>
    </source>
</evidence>
<proteinExistence type="predicted"/>
<accession>A0A285J4D5</accession>
<gene>
    <name evidence="1" type="ORF">SAMN05421748_11625</name>
</gene>
<sequence length="117" mass="12715">MRFTVAAGSYDRLALTVGPKQYSEGDPPTIVAGEVTLVDDAGRRLPAGSFAVVDAGSDGNLHWDWDQKAWAVNPDDMPPERVDCYHRNHDLVDGVLDEPGRTIAPELTALQETLEAL</sequence>
<keyword evidence="2" id="KW-1185">Reference proteome</keyword>
<evidence type="ECO:0000313" key="2">
    <source>
        <dbReference type="Proteomes" id="UP000219612"/>
    </source>
</evidence>
<protein>
    <submittedName>
        <fullName evidence="1">Uncharacterized protein</fullName>
    </submittedName>
</protein>
<dbReference type="OrthoDB" id="5196323at2"/>